<dbReference type="Proteomes" id="UP000625210">
    <property type="component" value="Unassembled WGS sequence"/>
</dbReference>
<protein>
    <submittedName>
        <fullName evidence="1">Uncharacterized protein</fullName>
    </submittedName>
</protein>
<dbReference type="EMBL" id="BMHQ01000003">
    <property type="protein sequence ID" value="GGE10724.1"/>
    <property type="molecule type" value="Genomic_DNA"/>
</dbReference>
<dbReference type="RefSeq" id="WP_188646814.1">
    <property type="nucleotide sequence ID" value="NZ_BMHQ01000003.1"/>
</dbReference>
<proteinExistence type="predicted"/>
<evidence type="ECO:0000313" key="1">
    <source>
        <dbReference type="EMBL" id="GGE10724.1"/>
    </source>
</evidence>
<accession>A0A8J2YAC2</accession>
<evidence type="ECO:0000313" key="2">
    <source>
        <dbReference type="Proteomes" id="UP000625210"/>
    </source>
</evidence>
<name>A0A8J2YAC2_9BACL</name>
<comment type="caution">
    <text evidence="1">The sequence shown here is derived from an EMBL/GenBank/DDBJ whole genome shotgun (WGS) entry which is preliminary data.</text>
</comment>
<gene>
    <name evidence="1" type="ORF">GCM10011571_10050</name>
</gene>
<reference evidence="1" key="1">
    <citation type="journal article" date="2014" name="Int. J. Syst. Evol. Microbiol.">
        <title>Complete genome sequence of Corynebacterium casei LMG S-19264T (=DSM 44701T), isolated from a smear-ripened cheese.</title>
        <authorList>
            <consortium name="US DOE Joint Genome Institute (JGI-PGF)"/>
            <person name="Walter F."/>
            <person name="Albersmeier A."/>
            <person name="Kalinowski J."/>
            <person name="Ruckert C."/>
        </authorList>
    </citation>
    <scope>NUCLEOTIDE SEQUENCE</scope>
    <source>
        <strain evidence="1">CGMCC 1.15179</strain>
    </source>
</reference>
<sequence length="138" mass="15541">MNRLVVTFVAIFAVVFSFGIPSYADTSYGNTWFATEDGKWDKTIATTTTDTNVRITLGDLWRVNKSTGERIYYASDFLPLDGRLCSASTGNCTSYKSFNDPTFGYIPFTNMKPGTYYLDVIDYETGYTYEGYVSALVY</sequence>
<dbReference type="AlphaFoldDB" id="A0A8J2YAC2"/>
<organism evidence="1 2">
    <name type="scientific">Marinithermofilum abyssi</name>
    <dbReference type="NCBI Taxonomy" id="1571185"/>
    <lineage>
        <taxon>Bacteria</taxon>
        <taxon>Bacillati</taxon>
        <taxon>Bacillota</taxon>
        <taxon>Bacilli</taxon>
        <taxon>Bacillales</taxon>
        <taxon>Thermoactinomycetaceae</taxon>
        <taxon>Marinithermofilum</taxon>
    </lineage>
</organism>
<reference evidence="1" key="2">
    <citation type="submission" date="2020-09" db="EMBL/GenBank/DDBJ databases">
        <authorList>
            <person name="Sun Q."/>
            <person name="Zhou Y."/>
        </authorList>
    </citation>
    <scope>NUCLEOTIDE SEQUENCE</scope>
    <source>
        <strain evidence="1">CGMCC 1.15179</strain>
    </source>
</reference>
<keyword evidence="2" id="KW-1185">Reference proteome</keyword>